<organism evidence="15 16">
    <name type="scientific">Sphingobium fluviale</name>
    <dbReference type="NCBI Taxonomy" id="2506423"/>
    <lineage>
        <taxon>Bacteria</taxon>
        <taxon>Pseudomonadati</taxon>
        <taxon>Pseudomonadota</taxon>
        <taxon>Alphaproteobacteria</taxon>
        <taxon>Sphingomonadales</taxon>
        <taxon>Sphingomonadaceae</taxon>
        <taxon>Sphingobium</taxon>
    </lineage>
</organism>
<keyword evidence="8" id="KW-0249">Electron transport</keyword>
<feature type="transmembrane region" description="Helical" evidence="13">
    <location>
        <begin position="79"/>
        <end position="101"/>
    </location>
</feature>
<keyword evidence="7" id="KW-0479">Metal-binding</keyword>
<proteinExistence type="inferred from homology"/>
<dbReference type="EMBL" id="SBKP01000005">
    <property type="protein sequence ID" value="RXR29329.1"/>
    <property type="molecule type" value="Genomic_DNA"/>
</dbReference>
<gene>
    <name evidence="15" type="ORF">EQG66_06735</name>
</gene>
<reference evidence="16" key="1">
    <citation type="submission" date="2019-01" db="EMBL/GenBank/DDBJ databases">
        <title>Cytophagaceae bacterium strain CAR-16.</title>
        <authorList>
            <person name="Chen W.-M."/>
        </authorList>
    </citation>
    <scope>NUCLEOTIDE SEQUENCE [LARGE SCALE GENOMIC DNA]</scope>
    <source>
        <strain evidence="16">CHR27</strain>
    </source>
</reference>
<keyword evidence="4" id="KW-1003">Cell membrane</keyword>
<evidence type="ECO:0000256" key="6">
    <source>
        <dbReference type="ARBA" id="ARBA00022692"/>
    </source>
</evidence>
<dbReference type="AlphaFoldDB" id="A0A4Q1KJH6"/>
<evidence type="ECO:0000259" key="14">
    <source>
        <dbReference type="Pfam" id="PF01292"/>
    </source>
</evidence>
<evidence type="ECO:0000256" key="5">
    <source>
        <dbReference type="ARBA" id="ARBA00022617"/>
    </source>
</evidence>
<evidence type="ECO:0000313" key="16">
    <source>
        <dbReference type="Proteomes" id="UP000290958"/>
    </source>
</evidence>
<dbReference type="PANTHER" id="PTHR30529:SF1">
    <property type="entry name" value="CYTOCHROME B561 HOMOLOG 2"/>
    <property type="match status" value="1"/>
</dbReference>
<evidence type="ECO:0000256" key="12">
    <source>
        <dbReference type="ARBA" id="ARBA00037975"/>
    </source>
</evidence>
<evidence type="ECO:0000256" key="9">
    <source>
        <dbReference type="ARBA" id="ARBA00022989"/>
    </source>
</evidence>
<dbReference type="GO" id="GO:0009055">
    <property type="term" value="F:electron transfer activity"/>
    <property type="evidence" value="ECO:0007669"/>
    <property type="project" value="InterPro"/>
</dbReference>
<keyword evidence="10" id="KW-0408">Iron</keyword>
<feature type="domain" description="Cytochrome b561 bacterial/Ni-hydrogenase" evidence="14">
    <location>
        <begin position="4"/>
        <end position="170"/>
    </location>
</feature>
<comment type="similarity">
    <text evidence="12">Belongs to the cytochrome b561 family.</text>
</comment>
<evidence type="ECO:0000256" key="8">
    <source>
        <dbReference type="ARBA" id="ARBA00022982"/>
    </source>
</evidence>
<evidence type="ECO:0000256" key="10">
    <source>
        <dbReference type="ARBA" id="ARBA00023004"/>
    </source>
</evidence>
<dbReference type="GO" id="GO:0022904">
    <property type="term" value="P:respiratory electron transport chain"/>
    <property type="evidence" value="ECO:0007669"/>
    <property type="project" value="InterPro"/>
</dbReference>
<keyword evidence="16" id="KW-1185">Reference proteome</keyword>
<sequence>MVKYNGVARMLHWIIGIGIIVALFLGLNHDAWKAQPAMAGAHKAIGITVLFLSLIRLGWRLKHTPPPLPTSTPGWQAAIAKGLHILFYVMMIGVPLSGWIMSSAGPYPLNWFGLFDIPKFAVGKDSPLAEAAHEGHEIMGTLFLPLLVLHVGAAFYHHFRLKDKVLQRML</sequence>
<evidence type="ECO:0000256" key="3">
    <source>
        <dbReference type="ARBA" id="ARBA00022448"/>
    </source>
</evidence>
<dbReference type="OrthoDB" id="1247465at2"/>
<dbReference type="GO" id="GO:0020037">
    <property type="term" value="F:heme binding"/>
    <property type="evidence" value="ECO:0007669"/>
    <property type="project" value="TreeGrafter"/>
</dbReference>
<evidence type="ECO:0000256" key="4">
    <source>
        <dbReference type="ARBA" id="ARBA00022475"/>
    </source>
</evidence>
<comment type="subcellular location">
    <subcellularLocation>
        <location evidence="2">Cell membrane</location>
        <topology evidence="2">Multi-pass membrane protein</topology>
    </subcellularLocation>
</comment>
<evidence type="ECO:0000256" key="13">
    <source>
        <dbReference type="SAM" id="Phobius"/>
    </source>
</evidence>
<evidence type="ECO:0000256" key="2">
    <source>
        <dbReference type="ARBA" id="ARBA00004651"/>
    </source>
</evidence>
<keyword evidence="5" id="KW-0349">Heme</keyword>
<comment type="cofactor">
    <cofactor evidence="1">
        <name>heme b</name>
        <dbReference type="ChEBI" id="CHEBI:60344"/>
    </cofactor>
</comment>
<accession>A0A4Q1KJH6</accession>
<feature type="transmembrane region" description="Helical" evidence="13">
    <location>
        <begin position="138"/>
        <end position="159"/>
    </location>
</feature>
<feature type="transmembrane region" description="Helical" evidence="13">
    <location>
        <begin position="7"/>
        <end position="27"/>
    </location>
</feature>
<evidence type="ECO:0000256" key="7">
    <source>
        <dbReference type="ARBA" id="ARBA00022723"/>
    </source>
</evidence>
<evidence type="ECO:0000256" key="11">
    <source>
        <dbReference type="ARBA" id="ARBA00023136"/>
    </source>
</evidence>
<dbReference type="SUPFAM" id="SSF81342">
    <property type="entry name" value="Transmembrane di-heme cytochromes"/>
    <property type="match status" value="1"/>
</dbReference>
<keyword evidence="6 13" id="KW-0812">Transmembrane</keyword>
<dbReference type="PANTHER" id="PTHR30529">
    <property type="entry name" value="CYTOCHROME B561"/>
    <property type="match status" value="1"/>
</dbReference>
<keyword evidence="3" id="KW-0813">Transport</keyword>
<evidence type="ECO:0000313" key="15">
    <source>
        <dbReference type="EMBL" id="RXR29329.1"/>
    </source>
</evidence>
<dbReference type="InterPro" id="IPR016174">
    <property type="entry name" value="Di-haem_cyt_TM"/>
</dbReference>
<dbReference type="Pfam" id="PF01292">
    <property type="entry name" value="Ni_hydr_CYTB"/>
    <property type="match status" value="1"/>
</dbReference>
<feature type="transmembrane region" description="Helical" evidence="13">
    <location>
        <begin position="39"/>
        <end position="59"/>
    </location>
</feature>
<keyword evidence="11 13" id="KW-0472">Membrane</keyword>
<comment type="caution">
    <text evidence="15">The sequence shown here is derived from an EMBL/GenBank/DDBJ whole genome shotgun (WGS) entry which is preliminary data.</text>
</comment>
<protein>
    <submittedName>
        <fullName evidence="15">Cytochrome b</fullName>
    </submittedName>
</protein>
<dbReference type="GO" id="GO:0005886">
    <property type="term" value="C:plasma membrane"/>
    <property type="evidence" value="ECO:0007669"/>
    <property type="project" value="UniProtKB-SubCell"/>
</dbReference>
<keyword evidence="9 13" id="KW-1133">Transmembrane helix</keyword>
<dbReference type="Proteomes" id="UP000290958">
    <property type="component" value="Unassembled WGS sequence"/>
</dbReference>
<evidence type="ECO:0000256" key="1">
    <source>
        <dbReference type="ARBA" id="ARBA00001970"/>
    </source>
</evidence>
<name>A0A4Q1KJH6_9SPHN</name>
<dbReference type="InterPro" id="IPR011577">
    <property type="entry name" value="Cyt_b561_bac/Ni-Hgenase"/>
</dbReference>
<dbReference type="InterPro" id="IPR052168">
    <property type="entry name" value="Cytochrome_b561_oxidase"/>
</dbReference>
<dbReference type="GO" id="GO:0046872">
    <property type="term" value="F:metal ion binding"/>
    <property type="evidence" value="ECO:0007669"/>
    <property type="project" value="UniProtKB-KW"/>
</dbReference>